<dbReference type="Pfam" id="PF13517">
    <property type="entry name" value="FG-GAP_3"/>
    <property type="match status" value="1"/>
</dbReference>
<proteinExistence type="predicted"/>
<dbReference type="SUPFAM" id="SSF69318">
    <property type="entry name" value="Integrin alpha N-terminal domain"/>
    <property type="match status" value="1"/>
</dbReference>
<dbReference type="OrthoDB" id="144431at2157"/>
<dbReference type="InterPro" id="IPR028994">
    <property type="entry name" value="Integrin_alpha_N"/>
</dbReference>
<name>D7E7I5_METEZ</name>
<keyword evidence="3" id="KW-1185">Reference proteome</keyword>
<dbReference type="InterPro" id="IPR013517">
    <property type="entry name" value="FG-GAP"/>
</dbReference>
<evidence type="ECO:0000313" key="3">
    <source>
        <dbReference type="Proteomes" id="UP000000391"/>
    </source>
</evidence>
<organism evidence="2 3">
    <name type="scientific">Methanohalobium evestigatum (strain ATCC BAA-1072 / DSM 3721 / NBRC 107634 / OCM 161 / Z-7303)</name>
    <dbReference type="NCBI Taxonomy" id="644295"/>
    <lineage>
        <taxon>Archaea</taxon>
        <taxon>Methanobacteriati</taxon>
        <taxon>Methanobacteriota</taxon>
        <taxon>Stenosarchaea group</taxon>
        <taxon>Methanomicrobia</taxon>
        <taxon>Methanosarcinales</taxon>
        <taxon>Methanosarcinaceae</taxon>
        <taxon>Methanohalobium</taxon>
    </lineage>
</organism>
<evidence type="ECO:0000256" key="1">
    <source>
        <dbReference type="ARBA" id="ARBA00022729"/>
    </source>
</evidence>
<reference evidence="2 3" key="1">
    <citation type="submission" date="2010-06" db="EMBL/GenBank/DDBJ databases">
        <title>Complete sequence chromosome of Methanohalobium evestigatum Z-7303.</title>
        <authorList>
            <consortium name="US DOE Joint Genome Institute"/>
            <person name="Lucas S."/>
            <person name="Copeland A."/>
            <person name="Lapidus A."/>
            <person name="Cheng J.-F."/>
            <person name="Bruce D."/>
            <person name="Goodwin L."/>
            <person name="Pitluck S."/>
            <person name="Saunders E."/>
            <person name="Detter J.C."/>
            <person name="Han C."/>
            <person name="Tapia R."/>
            <person name="Land M."/>
            <person name="Hauser L."/>
            <person name="Kyrpides N."/>
            <person name="Mikhailova N."/>
            <person name="Sieprawska-Lupa M."/>
            <person name="Whitman W.B."/>
            <person name="Anderson I."/>
            <person name="Woyke T."/>
        </authorList>
    </citation>
    <scope>NUCLEOTIDE SEQUENCE [LARGE SCALE GENOMIC DNA]</scope>
    <source>
        <strain evidence="3">ATCC BAA-1072 / DSM 3721 / NBRC 107634 / OCM 161 / Z-7303</strain>
    </source>
</reference>
<sequence precursor="true">MMPIFLAAFLLNTGMTTAAESNSGGLQAQSNKMQTGYDVKSQASTFNTSEYAKSFPENMIRGNPEYTRSLTHADLNGDGKQDIIVTKHGVNYLYKGDGKGGFTAYKMHDKSKNTNSVSIADVNGDGIQTS</sequence>
<dbReference type="HOGENOM" id="CLU_1933253_0_0_2"/>
<dbReference type="AlphaFoldDB" id="D7E7I5"/>
<protein>
    <submittedName>
        <fullName evidence="2">FG-GAP repeat protein</fullName>
    </submittedName>
</protein>
<accession>D7E7I5</accession>
<evidence type="ECO:0000313" key="2">
    <source>
        <dbReference type="EMBL" id="ADI74058.1"/>
    </source>
</evidence>
<dbReference type="EMBL" id="CP002069">
    <property type="protein sequence ID" value="ADI74058.1"/>
    <property type="molecule type" value="Genomic_DNA"/>
</dbReference>
<dbReference type="GeneID" id="9346813"/>
<dbReference type="KEGG" id="mev:Metev_1180"/>
<keyword evidence="1" id="KW-0732">Signal</keyword>
<gene>
    <name evidence="2" type="ordered locus">Metev_1180</name>
</gene>
<dbReference type="Gene3D" id="2.130.10.130">
    <property type="entry name" value="Integrin alpha, N-terminal"/>
    <property type="match status" value="1"/>
</dbReference>
<dbReference type="Proteomes" id="UP000000391">
    <property type="component" value="Chromosome"/>
</dbReference>
<dbReference type="RefSeq" id="WP_013194625.1">
    <property type="nucleotide sequence ID" value="NC_014253.1"/>
</dbReference>